<evidence type="ECO:0000313" key="2">
    <source>
        <dbReference type="Proteomes" id="UP000092631"/>
    </source>
</evidence>
<dbReference type="PANTHER" id="PTHR36442">
    <property type="entry name" value="CYCLIC-DI-AMP PHOSPHODIESTERASE PGPH"/>
    <property type="match status" value="1"/>
</dbReference>
<dbReference type="InterPro" id="IPR003607">
    <property type="entry name" value="HD/PDEase_dom"/>
</dbReference>
<dbReference type="CDD" id="cd00077">
    <property type="entry name" value="HDc"/>
    <property type="match status" value="1"/>
</dbReference>
<proteinExistence type="predicted"/>
<dbReference type="InterPro" id="IPR052722">
    <property type="entry name" value="PgpH_phosphodiesterase"/>
</dbReference>
<dbReference type="Pfam" id="PF07698">
    <property type="entry name" value="7TM-7TMR_HD"/>
    <property type="match status" value="1"/>
</dbReference>
<name>A0A1C7H5W9_9BACE</name>
<reference evidence="2" key="1">
    <citation type="submission" date="2016-04" db="EMBL/GenBank/DDBJ databases">
        <title>Complete Genome Sequences of Twelve Strains of a Stable Defined Moderately Diverse Mouse Microbiota 2 (sDMDMm2).</title>
        <authorList>
            <person name="Uchimura Y."/>
            <person name="Wyss M."/>
            <person name="Brugiroux S."/>
            <person name="Limenitakis J.P."/>
            <person name="Stecher B."/>
            <person name="McCoy K.D."/>
            <person name="Macpherson A.J."/>
        </authorList>
    </citation>
    <scope>NUCLEOTIDE SEQUENCE [LARGE SCALE GENOMIC DNA]</scope>
    <source>
        <strain evidence="2">I48</strain>
    </source>
</reference>
<dbReference type="Proteomes" id="UP000092631">
    <property type="component" value="Chromosome"/>
</dbReference>
<dbReference type="RefSeq" id="WP_065539692.1">
    <property type="nucleotide sequence ID" value="NZ_CAPDLJ010000024.1"/>
</dbReference>
<protein>
    <submittedName>
        <fullName evidence="1">Hydrolase</fullName>
    </submittedName>
</protein>
<dbReference type="GO" id="GO:0016787">
    <property type="term" value="F:hydrolase activity"/>
    <property type="evidence" value="ECO:0007669"/>
    <property type="project" value="UniProtKB-KW"/>
</dbReference>
<keyword evidence="2" id="KW-1185">Reference proteome</keyword>
<gene>
    <name evidence="1" type="ORF">A4V03_16480</name>
</gene>
<sequence>MEHLKKKKKSFSWRDLLYKSLLFVSTVTLIVYFLPRDGKFNYQFDINKPWKYGQLIATFDFPIYKEDAVVKREQDSLMAFFQPYYQLDKDIEKNAIAKLKENYHTNLKGILPSIDYLRYIERTLKEIYQAGIVSTEDIQQLQKDSTSSVMMIDDKLANPQATENIYTVKKAYEHLLTADSTHFNREILRQCALNEYITPNLTFDEERTQSAKEEILNNYSWANGLVVSGQKIIDRGEIISPHTYNILESLRKESIKRNESMGQSRLILGGQVLFVGMLMLCFMLYLDLFRKDYYQRKGSLSLLFTLIVFYSVITAFMVTHNIFNVYIIPYAMLPIIIRVFLDSRTAFLTHVITILICSISLRFPHEFILTQLAAGLVAIFSLRELSQRSQLFRTALLVILTYAAIYFAFELMTENGLSNDFSKLNIRMYTYFIINGILLLFTYPLLFLLEKTFGFTSNVTLVELSNINNDLLRQMSETVPGTFQHSMQVANLAAEAAIRIGAKSQLVRTGALYHDIGKMENPAFFTENQSGGVNPHKNLNYEQSAQVVISHVTDGLKLADKHNLPKAVKDFISTHHGRGKTKYFYISWKNEHPDEEPNEELFTYPGPNPFTKEQAILMMADAVEAASRSLPEYTEETISNLVDKIIDSQVTEGYFKECPITFKDIATVKAVFKEKLKIAYHTRISYPELKK</sequence>
<dbReference type="InterPro" id="IPR011624">
    <property type="entry name" value="Metal-dep_PHydrolase_7TM_extra"/>
</dbReference>
<dbReference type="EMBL" id="CP015401">
    <property type="protein sequence ID" value="ANU58947.1"/>
    <property type="molecule type" value="Genomic_DNA"/>
</dbReference>
<dbReference type="AlphaFoldDB" id="A0A1C7H5W9"/>
<dbReference type="NCBIfam" id="TIGR00277">
    <property type="entry name" value="HDIG"/>
    <property type="match status" value="1"/>
</dbReference>
<accession>A0A1C7H5W9</accession>
<dbReference type="KEGG" id="bcae:A4V03_16480"/>
<dbReference type="PANTHER" id="PTHR36442:SF1">
    <property type="entry name" value="CYCLIC-DI-AMP PHOSPHODIESTERASE PGPH"/>
    <property type="match status" value="1"/>
</dbReference>
<dbReference type="InterPro" id="IPR011621">
    <property type="entry name" value="Metal-dep_PHydrolase_7TM_intra"/>
</dbReference>
<dbReference type="SMART" id="SM00471">
    <property type="entry name" value="HDc"/>
    <property type="match status" value="1"/>
</dbReference>
<dbReference type="Pfam" id="PF01966">
    <property type="entry name" value="HD"/>
    <property type="match status" value="1"/>
</dbReference>
<keyword evidence="1" id="KW-0378">Hydrolase</keyword>
<dbReference type="Pfam" id="PF07697">
    <property type="entry name" value="7TMR-HDED"/>
    <property type="match status" value="1"/>
</dbReference>
<organism evidence="1 2">
    <name type="scientific">Bacteroides caecimuris</name>
    <dbReference type="NCBI Taxonomy" id="1796613"/>
    <lineage>
        <taxon>Bacteria</taxon>
        <taxon>Pseudomonadati</taxon>
        <taxon>Bacteroidota</taxon>
        <taxon>Bacteroidia</taxon>
        <taxon>Bacteroidales</taxon>
        <taxon>Bacteroidaceae</taxon>
        <taxon>Bacteroides</taxon>
    </lineage>
</organism>
<evidence type="ECO:0000313" key="1">
    <source>
        <dbReference type="EMBL" id="ANU58947.1"/>
    </source>
</evidence>
<dbReference type="InterPro" id="IPR006675">
    <property type="entry name" value="HDIG_dom"/>
</dbReference>
<dbReference type="Gene3D" id="1.10.3210.10">
    <property type="entry name" value="Hypothetical protein af1432"/>
    <property type="match status" value="1"/>
</dbReference>
<dbReference type="SUPFAM" id="SSF109604">
    <property type="entry name" value="HD-domain/PDEase-like"/>
    <property type="match status" value="1"/>
</dbReference>
<dbReference type="GeneID" id="82188732"/>
<dbReference type="OrthoDB" id="9806952at2"/>
<dbReference type="InterPro" id="IPR006674">
    <property type="entry name" value="HD_domain"/>
</dbReference>